<dbReference type="GO" id="GO:0006631">
    <property type="term" value="P:fatty acid metabolic process"/>
    <property type="evidence" value="ECO:0007669"/>
    <property type="project" value="UniProtKB-KW"/>
</dbReference>
<evidence type="ECO:0000256" key="1">
    <source>
        <dbReference type="ARBA" id="ARBA00004275"/>
    </source>
</evidence>
<evidence type="ECO:0000259" key="18">
    <source>
        <dbReference type="Pfam" id="PF00755"/>
    </source>
</evidence>
<comment type="similarity">
    <text evidence="3 16">Belongs to the carnitine/choline acetyltransferase family.</text>
</comment>
<evidence type="ECO:0000313" key="19">
    <source>
        <dbReference type="EMBL" id="KAG8508464.1"/>
    </source>
</evidence>
<gene>
    <name evidence="19" type="ORF">J0S82_013325</name>
</gene>
<evidence type="ECO:0000256" key="15">
    <source>
        <dbReference type="PIRSR" id="PIRSR600542-1"/>
    </source>
</evidence>
<organism evidence="19 20">
    <name type="scientific">Galemys pyrenaicus</name>
    <name type="common">Iberian desman</name>
    <name type="synonym">Pyrenean desman</name>
    <dbReference type="NCBI Taxonomy" id="202257"/>
    <lineage>
        <taxon>Eukaryota</taxon>
        <taxon>Metazoa</taxon>
        <taxon>Chordata</taxon>
        <taxon>Craniata</taxon>
        <taxon>Vertebrata</taxon>
        <taxon>Euteleostomi</taxon>
        <taxon>Mammalia</taxon>
        <taxon>Eutheria</taxon>
        <taxon>Laurasiatheria</taxon>
        <taxon>Eulipotyphla</taxon>
        <taxon>Talpidae</taxon>
        <taxon>Galemys</taxon>
    </lineage>
</organism>
<evidence type="ECO:0000256" key="9">
    <source>
        <dbReference type="ARBA" id="ARBA00023140"/>
    </source>
</evidence>
<feature type="non-terminal residue" evidence="19">
    <location>
        <position position="646"/>
    </location>
</feature>
<keyword evidence="20" id="KW-1185">Reference proteome</keyword>
<dbReference type="InterPro" id="IPR042231">
    <property type="entry name" value="Cho/carn_acyl_trans_2"/>
</dbReference>
<protein>
    <recommendedName>
        <fullName evidence="14">Peroxisomal carnitine O-octanoyltransferase</fullName>
        <ecNumber evidence="13">2.3.1.137</ecNumber>
    </recommendedName>
</protein>
<dbReference type="InterPro" id="IPR039551">
    <property type="entry name" value="Cho/carn_acyl_trans"/>
</dbReference>
<evidence type="ECO:0000256" key="4">
    <source>
        <dbReference type="ARBA" id="ARBA00022448"/>
    </source>
</evidence>
<keyword evidence="9" id="KW-0576">Peroxisome</keyword>
<keyword evidence="8" id="KW-0443">Lipid metabolism</keyword>
<comment type="catalytic activity">
    <reaction evidence="12">
        <text>octanoyl-CoA + (R)-carnitine = O-octanoyl-(R)-carnitine + CoA</text>
        <dbReference type="Rhea" id="RHEA:17177"/>
        <dbReference type="ChEBI" id="CHEBI:16347"/>
        <dbReference type="ChEBI" id="CHEBI:18102"/>
        <dbReference type="ChEBI" id="CHEBI:57287"/>
        <dbReference type="ChEBI" id="CHEBI:57386"/>
        <dbReference type="EC" id="2.3.1.137"/>
    </reaction>
</comment>
<proteinExistence type="inferred from homology"/>
<reference evidence="19" key="1">
    <citation type="journal article" date="2021" name="Evol. Appl.">
        <title>The genome of the Pyrenean desman and the effects of bottlenecks and inbreeding on the genomic landscape of an endangered species.</title>
        <authorList>
            <person name="Escoda L."/>
            <person name="Castresana J."/>
        </authorList>
    </citation>
    <scope>NUCLEOTIDE SEQUENCE</scope>
    <source>
        <strain evidence="19">IBE-C5619</strain>
    </source>
</reference>
<dbReference type="PANTHER" id="PTHR22589:SF67">
    <property type="entry name" value="PEROXISOMAL CARNITINE O-OCTANOYLTRANSFERASE"/>
    <property type="match status" value="1"/>
</dbReference>
<accession>A0A8J6DHA1</accession>
<comment type="caution">
    <text evidence="19">The sequence shown here is derived from an EMBL/GenBank/DDBJ whole genome shotgun (WGS) entry which is preliminary data.</text>
</comment>
<evidence type="ECO:0000256" key="2">
    <source>
        <dbReference type="ARBA" id="ARBA00005005"/>
    </source>
</evidence>
<dbReference type="PANTHER" id="PTHR22589">
    <property type="entry name" value="CARNITINE O-ACYLTRANSFERASE"/>
    <property type="match status" value="1"/>
</dbReference>
<evidence type="ECO:0000256" key="6">
    <source>
        <dbReference type="ARBA" id="ARBA00022832"/>
    </source>
</evidence>
<keyword evidence="4" id="KW-0813">Transport</keyword>
<dbReference type="AlphaFoldDB" id="A0A8J6DHA1"/>
<feature type="active site" description="Proton acceptor" evidence="15">
    <location>
        <position position="417"/>
    </location>
</feature>
<evidence type="ECO:0000256" key="14">
    <source>
        <dbReference type="ARBA" id="ARBA00067184"/>
    </source>
</evidence>
<evidence type="ECO:0000313" key="20">
    <source>
        <dbReference type="Proteomes" id="UP000700334"/>
    </source>
</evidence>
<dbReference type="InterPro" id="IPR000542">
    <property type="entry name" value="Carn_acyl_trans"/>
</dbReference>
<keyword evidence="6" id="KW-0276">Fatty acid metabolism</keyword>
<evidence type="ECO:0000256" key="3">
    <source>
        <dbReference type="ARBA" id="ARBA00005232"/>
    </source>
</evidence>
<comment type="pathway">
    <text evidence="2">Lipid metabolism; fatty acid beta-oxidation.</text>
</comment>
<dbReference type="Proteomes" id="UP000700334">
    <property type="component" value="Unassembled WGS sequence"/>
</dbReference>
<evidence type="ECO:0000256" key="10">
    <source>
        <dbReference type="ARBA" id="ARBA00023315"/>
    </source>
</evidence>
<dbReference type="PROSITE" id="PS00439">
    <property type="entry name" value="ACYLTRANSF_C_1"/>
    <property type="match status" value="1"/>
</dbReference>
<evidence type="ECO:0000256" key="7">
    <source>
        <dbReference type="ARBA" id="ARBA00022990"/>
    </source>
</evidence>
<feature type="domain" description="Choline/carnitine acyltransferase" evidence="18">
    <location>
        <begin position="512"/>
        <end position="630"/>
    </location>
</feature>
<feature type="region of interest" description="Disordered" evidence="17">
    <location>
        <begin position="1"/>
        <end position="24"/>
    </location>
</feature>
<dbReference type="GO" id="GO:0005777">
    <property type="term" value="C:peroxisome"/>
    <property type="evidence" value="ECO:0007669"/>
    <property type="project" value="UniProtKB-SubCell"/>
</dbReference>
<dbReference type="PROSITE" id="PS00440">
    <property type="entry name" value="ACYLTRANSF_C_2"/>
    <property type="match status" value="1"/>
</dbReference>
<dbReference type="EMBL" id="JAGFMF010012021">
    <property type="protein sequence ID" value="KAG8508464.1"/>
    <property type="molecule type" value="Genomic_DNA"/>
</dbReference>
<evidence type="ECO:0000256" key="12">
    <source>
        <dbReference type="ARBA" id="ARBA00052326"/>
    </source>
</evidence>
<keyword evidence="10 16" id="KW-0012">Acyltransferase</keyword>
<name>A0A8J6DHA1_GALPY</name>
<evidence type="ECO:0000256" key="17">
    <source>
        <dbReference type="SAM" id="MobiDB-lite"/>
    </source>
</evidence>
<evidence type="ECO:0000256" key="8">
    <source>
        <dbReference type="ARBA" id="ARBA00023098"/>
    </source>
</evidence>
<dbReference type="Gene3D" id="3.30.559.10">
    <property type="entry name" value="Chloramphenicol acetyltransferase-like domain"/>
    <property type="match status" value="2"/>
</dbReference>
<keyword evidence="5 16" id="KW-0808">Transferase</keyword>
<comment type="subcellular location">
    <subcellularLocation>
        <location evidence="1">Peroxisome</location>
    </subcellularLocation>
</comment>
<dbReference type="FunFam" id="3.30.559.70:FF:000006">
    <property type="entry name" value="Peroxisomal carnitine O-octanoyltransferase"/>
    <property type="match status" value="1"/>
</dbReference>
<dbReference type="EC" id="2.3.1.137" evidence="13"/>
<dbReference type="Pfam" id="PF00755">
    <property type="entry name" value="Carn_acyltransf"/>
    <property type="match status" value="2"/>
</dbReference>
<evidence type="ECO:0000256" key="16">
    <source>
        <dbReference type="RuleBase" id="RU003801"/>
    </source>
</evidence>
<evidence type="ECO:0000256" key="11">
    <source>
        <dbReference type="ARBA" id="ARBA00048999"/>
    </source>
</evidence>
<evidence type="ECO:0000256" key="5">
    <source>
        <dbReference type="ARBA" id="ARBA00022679"/>
    </source>
</evidence>
<feature type="domain" description="Choline/carnitine acyltransferase" evidence="18">
    <location>
        <begin position="113"/>
        <end position="509"/>
    </location>
</feature>
<evidence type="ECO:0000256" key="13">
    <source>
        <dbReference type="ARBA" id="ARBA00066418"/>
    </source>
</evidence>
<dbReference type="SUPFAM" id="SSF52777">
    <property type="entry name" value="CoA-dependent acyltransferases"/>
    <property type="match status" value="2"/>
</dbReference>
<dbReference type="GO" id="GO:0008458">
    <property type="term" value="F:carnitine O-octanoyltransferase activity"/>
    <property type="evidence" value="ECO:0007669"/>
    <property type="project" value="UniProtKB-EC"/>
</dbReference>
<dbReference type="InterPro" id="IPR023213">
    <property type="entry name" value="CAT-like_dom_sf"/>
</dbReference>
<keyword evidence="7" id="KW-0007">Acetylation</keyword>
<dbReference type="Gene3D" id="3.30.559.70">
    <property type="entry name" value="Choline/Carnitine o-acyltransferase, domain 2"/>
    <property type="match status" value="1"/>
</dbReference>
<dbReference type="OrthoDB" id="240216at2759"/>
<sequence length="646" mass="73603">PVAENQPLSACAHRRRYRPHQGADPVRPWHQAWGGTSWLSVQSRCPHDRGAGLLAFRSNSSSSAVLRKPVGATVAVAELVKLWRFPIVTIMENQLAKSTEERTFQYQDSLPPLPVPPLEESLKKYLEAVKPFANEEEYKKTEEIVQTFQNGIGKKLHQKLLERAKGKRNWLEEWWLNVAYLDVRLPSQLNVNFAGPATHNEHYWPPKEGTQLERGSISLWHNLNYWQLLRKEKLPVHKVGNTPLDMSQFRMLFSTCKVPGITRDSIKNYFRTESEGRSPSHVVILCRGRVFVFDAMHEESLITPPEILRNLTYIHKKCNSEPDGPGIAALTSEERTRWAKAREYLISLDPENLTMLEKIQSSLLVFSIEDSSPHVTPEDYSQVTAVTLTGDPTVRWGDKSYNLISFSNGLFGCNCDHAPYDAMVMVFINYYVDEKILENEGRWKGSEKVRDIPLPEELVFTVDKKVLNDVSEAKAQYLKQASDLQVAVYTFTAFGKKQTKKKALHPDTFHLEQQQKMLQAFAKHNKMMKECSTGKGFDRHLLGLLLIAKEEGLPVPELFTDPLFSKSGGGGNFVLSTSLIGYMKIVGVVVPMVHQGYGFFYHIRDDRFLVACSAWKSCPETDAEKLIEQIFHAFHDMMQLMNTAHL</sequence>
<comment type="catalytic activity">
    <reaction evidence="11">
        <text>4,8-dimethylnonanoyl-CoA + (R)-carnitine = O-4,8-dimethylnonanoyl-(R)-carnitine + CoA</text>
        <dbReference type="Rhea" id="RHEA:44860"/>
        <dbReference type="ChEBI" id="CHEBI:16347"/>
        <dbReference type="ChEBI" id="CHEBI:57287"/>
        <dbReference type="ChEBI" id="CHEBI:77061"/>
        <dbReference type="ChEBI" id="CHEBI:84654"/>
    </reaction>
</comment>